<name>A0A9D1EP63_9FIRM</name>
<accession>A0A9D1EP63</accession>
<proteinExistence type="predicted"/>
<dbReference type="Proteomes" id="UP000823982">
    <property type="component" value="Unassembled WGS sequence"/>
</dbReference>
<dbReference type="InterPro" id="IPR050465">
    <property type="entry name" value="UPF0194_transport"/>
</dbReference>
<evidence type="ECO:0000313" key="5">
    <source>
        <dbReference type="Proteomes" id="UP000823982"/>
    </source>
</evidence>
<evidence type="ECO:0000313" key="4">
    <source>
        <dbReference type="EMBL" id="HIS24640.1"/>
    </source>
</evidence>
<evidence type="ECO:0000256" key="1">
    <source>
        <dbReference type="ARBA" id="ARBA00004196"/>
    </source>
</evidence>
<dbReference type="GO" id="GO:0030313">
    <property type="term" value="C:cell envelope"/>
    <property type="evidence" value="ECO:0007669"/>
    <property type="project" value="UniProtKB-SubCell"/>
</dbReference>
<dbReference type="AlphaFoldDB" id="A0A9D1EP63"/>
<comment type="caution">
    <text evidence="4">The sequence shown here is derived from an EMBL/GenBank/DDBJ whole genome shotgun (WGS) entry which is preliminary data.</text>
</comment>
<sequence>MKRIFAAITAMAVGLTMLTACADEGNLEGEIYIPIRQGNTVNYNTAKVYRGTIMEQVTLDAEFTTPYYTDLAFTMMGGTLDQIYVHQDMEVSEGDIIATLKDDEVEELITEKKIILDNAQQTYDMILESGTEDEIEFAKIDLEIAQAEYDDAVYRREFLTIKAPYDGKITSVSGYWSGAQIEKNAWICTIEDSTRVCLSAVDNSNGQLTNIGFGAKVDIKQGAIASTTGKVVDVVTEEFGGFGNFGGRTETRYIIKPDEDIAFMNFGTIEVTFTTLRRDDALIAPSNAVFEFGDDGYAVNVLVDGVKIQTPVTIGIVSGNQTEILEGLDGTETLIL</sequence>
<dbReference type="PROSITE" id="PS51257">
    <property type="entry name" value="PROKAR_LIPOPROTEIN"/>
    <property type="match status" value="1"/>
</dbReference>
<dbReference type="Gene3D" id="2.40.420.20">
    <property type="match status" value="1"/>
</dbReference>
<evidence type="ECO:0000256" key="2">
    <source>
        <dbReference type="ARBA" id="ARBA00023054"/>
    </source>
</evidence>
<dbReference type="PANTHER" id="PTHR32347">
    <property type="entry name" value="EFFLUX SYSTEM COMPONENT YKNX-RELATED"/>
    <property type="match status" value="1"/>
</dbReference>
<evidence type="ECO:0000256" key="3">
    <source>
        <dbReference type="SAM" id="SignalP"/>
    </source>
</evidence>
<reference evidence="4" key="1">
    <citation type="submission" date="2020-10" db="EMBL/GenBank/DDBJ databases">
        <authorList>
            <person name="Gilroy R."/>
        </authorList>
    </citation>
    <scope>NUCLEOTIDE SEQUENCE</scope>
    <source>
        <strain evidence="4">CHK157-1446</strain>
    </source>
</reference>
<evidence type="ECO:0008006" key="6">
    <source>
        <dbReference type="Google" id="ProtNLM"/>
    </source>
</evidence>
<reference evidence="4" key="2">
    <citation type="journal article" date="2021" name="PeerJ">
        <title>Extensive microbial diversity within the chicken gut microbiome revealed by metagenomics and culture.</title>
        <authorList>
            <person name="Gilroy R."/>
            <person name="Ravi A."/>
            <person name="Getino M."/>
            <person name="Pursley I."/>
            <person name="Horton D.L."/>
            <person name="Alikhan N.F."/>
            <person name="Baker D."/>
            <person name="Gharbi K."/>
            <person name="Hall N."/>
            <person name="Watson M."/>
            <person name="Adriaenssens E.M."/>
            <person name="Foster-Nyarko E."/>
            <person name="Jarju S."/>
            <person name="Secka A."/>
            <person name="Antonio M."/>
            <person name="Oren A."/>
            <person name="Chaudhuri R.R."/>
            <person name="La Ragione R."/>
            <person name="Hildebrand F."/>
            <person name="Pallen M.J."/>
        </authorList>
    </citation>
    <scope>NUCLEOTIDE SEQUENCE</scope>
    <source>
        <strain evidence="4">CHK157-1446</strain>
    </source>
</reference>
<gene>
    <name evidence="4" type="ORF">IAD01_04465</name>
</gene>
<protein>
    <recommendedName>
        <fullName evidence="6">Efflux RND transporter periplasmic adaptor subunit</fullName>
    </recommendedName>
</protein>
<organism evidence="4 5">
    <name type="scientific">Candidatus Faeciplasma gallinarum</name>
    <dbReference type="NCBI Taxonomy" id="2840799"/>
    <lineage>
        <taxon>Bacteria</taxon>
        <taxon>Bacillati</taxon>
        <taxon>Bacillota</taxon>
        <taxon>Clostridia</taxon>
        <taxon>Eubacteriales</taxon>
        <taxon>Oscillospiraceae</taxon>
        <taxon>Oscillospiraceae incertae sedis</taxon>
        <taxon>Candidatus Faeciplasma</taxon>
    </lineage>
</organism>
<keyword evidence="2" id="KW-0175">Coiled coil</keyword>
<comment type="subcellular location">
    <subcellularLocation>
        <location evidence="1">Cell envelope</location>
    </subcellularLocation>
</comment>
<feature type="signal peptide" evidence="3">
    <location>
        <begin position="1"/>
        <end position="22"/>
    </location>
</feature>
<dbReference type="Gene3D" id="2.40.50.100">
    <property type="match status" value="1"/>
</dbReference>
<keyword evidence="3" id="KW-0732">Signal</keyword>
<dbReference type="EMBL" id="DVIR01000039">
    <property type="protein sequence ID" value="HIS24640.1"/>
    <property type="molecule type" value="Genomic_DNA"/>
</dbReference>
<feature type="chain" id="PRO_5039635085" description="Efflux RND transporter periplasmic adaptor subunit" evidence="3">
    <location>
        <begin position="23"/>
        <end position="336"/>
    </location>
</feature>